<feature type="transmembrane region" description="Helical" evidence="2">
    <location>
        <begin position="577"/>
        <end position="598"/>
    </location>
</feature>
<feature type="region of interest" description="Disordered" evidence="1">
    <location>
        <begin position="168"/>
        <end position="194"/>
    </location>
</feature>
<feature type="compositionally biased region" description="Polar residues" evidence="1">
    <location>
        <begin position="97"/>
        <end position="106"/>
    </location>
</feature>
<keyword evidence="4" id="KW-1185">Reference proteome</keyword>
<dbReference type="AlphaFoldDB" id="A0A5M9J5L4"/>
<proteinExistence type="predicted"/>
<evidence type="ECO:0000256" key="2">
    <source>
        <dbReference type="SAM" id="Phobius"/>
    </source>
</evidence>
<dbReference type="Proteomes" id="UP000322873">
    <property type="component" value="Unassembled WGS sequence"/>
</dbReference>
<keyword evidence="2" id="KW-0472">Membrane</keyword>
<feature type="region of interest" description="Disordered" evidence="1">
    <location>
        <begin position="97"/>
        <end position="120"/>
    </location>
</feature>
<protein>
    <submittedName>
        <fullName evidence="3">Uncharacterized protein</fullName>
    </submittedName>
</protein>
<keyword evidence="2" id="KW-1133">Transmembrane helix</keyword>
<feature type="region of interest" description="Disordered" evidence="1">
    <location>
        <begin position="354"/>
        <end position="374"/>
    </location>
</feature>
<evidence type="ECO:0000313" key="4">
    <source>
        <dbReference type="Proteomes" id="UP000322873"/>
    </source>
</evidence>
<evidence type="ECO:0000313" key="3">
    <source>
        <dbReference type="EMBL" id="KAA8564694.1"/>
    </source>
</evidence>
<dbReference type="EMBL" id="VICG01000015">
    <property type="protein sequence ID" value="KAA8564694.1"/>
    <property type="molecule type" value="Genomic_DNA"/>
</dbReference>
<organism evidence="3 4">
    <name type="scientific">Monilinia fructicola</name>
    <name type="common">Brown rot fungus</name>
    <name type="synonym">Ciboria fructicola</name>
    <dbReference type="NCBI Taxonomy" id="38448"/>
    <lineage>
        <taxon>Eukaryota</taxon>
        <taxon>Fungi</taxon>
        <taxon>Dikarya</taxon>
        <taxon>Ascomycota</taxon>
        <taxon>Pezizomycotina</taxon>
        <taxon>Leotiomycetes</taxon>
        <taxon>Helotiales</taxon>
        <taxon>Sclerotiniaceae</taxon>
        <taxon>Monilinia</taxon>
    </lineage>
</organism>
<reference evidence="3 4" key="1">
    <citation type="submission" date="2019-06" db="EMBL/GenBank/DDBJ databases">
        <title>Genome Sequence of the Brown Rot Fungal Pathogen Monilinia fructicola.</title>
        <authorList>
            <person name="De Miccolis Angelini R.M."/>
            <person name="Landi L."/>
            <person name="Abate D."/>
            <person name="Pollastro S."/>
            <person name="Romanazzi G."/>
            <person name="Faretra F."/>
        </authorList>
    </citation>
    <scope>NUCLEOTIDE SEQUENCE [LARGE SCALE GENOMIC DNA]</scope>
    <source>
        <strain evidence="3 4">Mfrc123</strain>
    </source>
</reference>
<dbReference type="VEuPathDB" id="FungiDB:MFRU_013g02190"/>
<accession>A0A5M9J5L4</accession>
<evidence type="ECO:0000256" key="1">
    <source>
        <dbReference type="SAM" id="MobiDB-lite"/>
    </source>
</evidence>
<gene>
    <name evidence="3" type="ORF">EYC84_011595</name>
</gene>
<name>A0A5M9J5L4_MONFR</name>
<keyword evidence="2" id="KW-0812">Transmembrane</keyword>
<sequence>MKDRNLHVTPIYSLPSSAHNSTSDLFSPPALVKASFDIRPESSPALPTCTLYRKNQKEMAGCGGYATTDEEFHALPPALKRKYFSTLERLRFAQSSRSNALNSLPAQNHPRRCSIADRRGLKISELEPRRNTSRRLKKKQDSISNSNEKSWFLSNYETFPDTIKRKQFSSEEQALRPRRNPSDPPVLSPSLKSSIFSGKTSGTLRRASMSSMADTFLDSFQWIDEESKLDLHLDAYHASIFPPSTGDRKPTFRRQLSVTKLPFGSTSVCPIESKSLDPISPTLSIHSRSKSRGNLLVAPKNPAKHKLNSSLSSIDPNATYYQDPEARLKLRVYLASPQKFDEIIEFGFPSMDSAVDTPEPEKRPQKLISKRSSRDMLRDRISSPVFEHSFFNDDTASLFEDDTSMADSEAPITPLECDGGFPPQRSPYNLNGKPLADCQTGATKLPAKQQDPYTQVMAGNREPTLRMTLTRQDLRDESAIYGWQSKETLALEDLDSHKNTRGPAGGAESWGSTEKETGVVKRFWNKVKTGIVYWSTDSGGGFALDTTVLDALFRTEVRVQKLAHVGIMVESLSTRHLQLVAGSLLVFFFSCINIYGITSQFRCQGVARRGMFGASSGECSGMYYIFDGFNVSHGFSFIEQILLIYENEFKHQPFLFPPPCTRPLEIR</sequence>
<comment type="caution">
    <text evidence="3">The sequence shown here is derived from an EMBL/GenBank/DDBJ whole genome shotgun (WGS) entry which is preliminary data.</text>
</comment>